<protein>
    <submittedName>
        <fullName evidence="1">Uncharacterized protein</fullName>
    </submittedName>
</protein>
<dbReference type="STRING" id="4846.A0A367KQZ7"/>
<keyword evidence="2" id="KW-1185">Reference proteome</keyword>
<proteinExistence type="predicted"/>
<sequence>MKIHSIDRDLLSKPSRYAIIMSALAPQNINASNTYYQLARQQLYLKTPAYTPSLLPVRLDTAQSLLLLYKHNNSQTHYLKLVCSLLNKLSSQTTIPHQQPEMIRRARWILSSSIALSSLSDSIYNELYRQVDLPFNLPLSLSKELKGPDGLALINHFFLKWSISPFPHNSKYDDAFLVAPSLH</sequence>
<accession>A0A367KQZ7</accession>
<reference evidence="1 2" key="1">
    <citation type="journal article" date="2018" name="G3 (Bethesda)">
        <title>Phylogenetic and Phylogenomic Definition of Rhizopus Species.</title>
        <authorList>
            <person name="Gryganskyi A.P."/>
            <person name="Golan J."/>
            <person name="Dolatabadi S."/>
            <person name="Mondo S."/>
            <person name="Robb S."/>
            <person name="Idnurm A."/>
            <person name="Muszewska A."/>
            <person name="Steczkiewicz K."/>
            <person name="Masonjones S."/>
            <person name="Liao H.L."/>
            <person name="Gajdeczka M.T."/>
            <person name="Anike F."/>
            <person name="Vuek A."/>
            <person name="Anishchenko I.M."/>
            <person name="Voigt K."/>
            <person name="de Hoog G.S."/>
            <person name="Smith M.E."/>
            <person name="Heitman J."/>
            <person name="Vilgalys R."/>
            <person name="Stajich J.E."/>
        </authorList>
    </citation>
    <scope>NUCLEOTIDE SEQUENCE [LARGE SCALE GENOMIC DNA]</scope>
    <source>
        <strain evidence="1 2">LSU 92-RS-03</strain>
    </source>
</reference>
<dbReference type="EMBL" id="PJQM01000629">
    <property type="protein sequence ID" value="RCI04616.1"/>
    <property type="molecule type" value="Genomic_DNA"/>
</dbReference>
<dbReference type="AlphaFoldDB" id="A0A367KQZ7"/>
<evidence type="ECO:0000313" key="2">
    <source>
        <dbReference type="Proteomes" id="UP000253551"/>
    </source>
</evidence>
<name>A0A367KQZ7_RHIST</name>
<organism evidence="1 2">
    <name type="scientific">Rhizopus stolonifer</name>
    <name type="common">Rhizopus nigricans</name>
    <dbReference type="NCBI Taxonomy" id="4846"/>
    <lineage>
        <taxon>Eukaryota</taxon>
        <taxon>Fungi</taxon>
        <taxon>Fungi incertae sedis</taxon>
        <taxon>Mucoromycota</taxon>
        <taxon>Mucoromycotina</taxon>
        <taxon>Mucoromycetes</taxon>
        <taxon>Mucorales</taxon>
        <taxon>Mucorineae</taxon>
        <taxon>Rhizopodaceae</taxon>
        <taxon>Rhizopus</taxon>
    </lineage>
</organism>
<dbReference type="Proteomes" id="UP000253551">
    <property type="component" value="Unassembled WGS sequence"/>
</dbReference>
<comment type="caution">
    <text evidence="1">The sequence shown here is derived from an EMBL/GenBank/DDBJ whole genome shotgun (WGS) entry which is preliminary data.</text>
</comment>
<evidence type="ECO:0000313" key="1">
    <source>
        <dbReference type="EMBL" id="RCI04616.1"/>
    </source>
</evidence>
<gene>
    <name evidence="1" type="ORF">CU098_010577</name>
</gene>